<evidence type="ECO:0000313" key="1">
    <source>
        <dbReference type="EMBL" id="GFH13652.1"/>
    </source>
</evidence>
<proteinExistence type="predicted"/>
<name>A0A699ZDS4_HAELA</name>
<dbReference type="AlphaFoldDB" id="A0A699ZDS4"/>
<gene>
    <name evidence="1" type="ORF">HaLaN_09581</name>
</gene>
<sequence>MGGRDEFAAGAVLYGDNPSLIHARRSRMAYGVRSCCPYVPGAPGKFFHLEDKCWYTNSLFVPYVERNEMVARDHEVVHELQPLYRSSDEVQLQLYATDESNTTWVDDDKMGQSVQQLCKLRTALPSYATNADRTIHLRQDQQRRHCPLHLLAPCYSKFRFGQTEITATAWNNATGDRMETSITFAQA</sequence>
<protein>
    <submittedName>
        <fullName evidence="1">Uncharacterized protein</fullName>
    </submittedName>
</protein>
<reference evidence="1 2" key="1">
    <citation type="submission" date="2020-02" db="EMBL/GenBank/DDBJ databases">
        <title>Draft genome sequence of Haematococcus lacustris strain NIES-144.</title>
        <authorList>
            <person name="Morimoto D."/>
            <person name="Nakagawa S."/>
            <person name="Yoshida T."/>
            <person name="Sawayama S."/>
        </authorList>
    </citation>
    <scope>NUCLEOTIDE SEQUENCE [LARGE SCALE GENOMIC DNA]</scope>
    <source>
        <strain evidence="1 2">NIES-144</strain>
    </source>
</reference>
<accession>A0A699ZDS4</accession>
<organism evidence="1 2">
    <name type="scientific">Haematococcus lacustris</name>
    <name type="common">Green alga</name>
    <name type="synonym">Haematococcus pluvialis</name>
    <dbReference type="NCBI Taxonomy" id="44745"/>
    <lineage>
        <taxon>Eukaryota</taxon>
        <taxon>Viridiplantae</taxon>
        <taxon>Chlorophyta</taxon>
        <taxon>core chlorophytes</taxon>
        <taxon>Chlorophyceae</taxon>
        <taxon>CS clade</taxon>
        <taxon>Chlamydomonadales</taxon>
        <taxon>Haematococcaceae</taxon>
        <taxon>Haematococcus</taxon>
    </lineage>
</organism>
<evidence type="ECO:0000313" key="2">
    <source>
        <dbReference type="Proteomes" id="UP000485058"/>
    </source>
</evidence>
<dbReference type="EMBL" id="BLLF01000636">
    <property type="protein sequence ID" value="GFH13652.1"/>
    <property type="molecule type" value="Genomic_DNA"/>
</dbReference>
<dbReference type="Proteomes" id="UP000485058">
    <property type="component" value="Unassembled WGS sequence"/>
</dbReference>
<dbReference type="PANTHER" id="PTHR14187:SF5">
    <property type="entry name" value="HEAT SHOCK 70 KDA PROTEIN 12A"/>
    <property type="match status" value="1"/>
</dbReference>
<keyword evidence="2" id="KW-1185">Reference proteome</keyword>
<dbReference type="PANTHER" id="PTHR14187">
    <property type="entry name" value="ALPHA KINASE/ELONGATION FACTOR 2 KINASE"/>
    <property type="match status" value="1"/>
</dbReference>
<comment type="caution">
    <text evidence="1">The sequence shown here is derived from an EMBL/GenBank/DDBJ whole genome shotgun (WGS) entry which is preliminary data.</text>
</comment>